<evidence type="ECO:0000256" key="8">
    <source>
        <dbReference type="SAM" id="MobiDB-lite"/>
    </source>
</evidence>
<evidence type="ECO:0000256" key="7">
    <source>
        <dbReference type="ARBA" id="ARBA00035112"/>
    </source>
</evidence>
<keyword evidence="3 9" id="KW-1133">Transmembrane helix</keyword>
<keyword evidence="11" id="KW-1185">Reference proteome</keyword>
<protein>
    <recommendedName>
        <fullName evidence="12">Tat pathway signal sequence</fullName>
    </recommendedName>
</protein>
<dbReference type="PANTHER" id="PTHR33365">
    <property type="entry name" value="YALI0B05434P"/>
    <property type="match status" value="1"/>
</dbReference>
<evidence type="ECO:0000313" key="10">
    <source>
        <dbReference type="EMBL" id="KAK4195844.1"/>
    </source>
</evidence>
<evidence type="ECO:0008006" key="12">
    <source>
        <dbReference type="Google" id="ProtNLM"/>
    </source>
</evidence>
<feature type="transmembrane region" description="Helical" evidence="9">
    <location>
        <begin position="41"/>
        <end position="68"/>
    </location>
</feature>
<evidence type="ECO:0000313" key="11">
    <source>
        <dbReference type="Proteomes" id="UP001303160"/>
    </source>
</evidence>
<proteinExistence type="inferred from homology"/>
<evidence type="ECO:0000256" key="2">
    <source>
        <dbReference type="ARBA" id="ARBA00022692"/>
    </source>
</evidence>
<reference evidence="10" key="2">
    <citation type="submission" date="2023-05" db="EMBL/GenBank/DDBJ databases">
        <authorList>
            <consortium name="Lawrence Berkeley National Laboratory"/>
            <person name="Steindorff A."/>
            <person name="Hensen N."/>
            <person name="Bonometti L."/>
            <person name="Westerberg I."/>
            <person name="Brannstrom I.O."/>
            <person name="Guillou S."/>
            <person name="Cros-Aarteil S."/>
            <person name="Calhoun S."/>
            <person name="Haridas S."/>
            <person name="Kuo A."/>
            <person name="Mondo S."/>
            <person name="Pangilinan J."/>
            <person name="Riley R."/>
            <person name="Labutti K."/>
            <person name="Andreopoulos B."/>
            <person name="Lipzen A."/>
            <person name="Chen C."/>
            <person name="Yanf M."/>
            <person name="Daum C."/>
            <person name="Ng V."/>
            <person name="Clum A."/>
            <person name="Ohm R."/>
            <person name="Martin F."/>
            <person name="Silar P."/>
            <person name="Natvig D."/>
            <person name="Lalanne C."/>
            <person name="Gautier V."/>
            <person name="Ament-Velasquez S.L."/>
            <person name="Kruys A."/>
            <person name="Hutchinson M.I."/>
            <person name="Powell A.J."/>
            <person name="Barry K."/>
            <person name="Miller A.N."/>
            <person name="Grigoriev I.V."/>
            <person name="Debuchy R."/>
            <person name="Gladieux P."/>
            <person name="Thoren M.H."/>
            <person name="Johannesson H."/>
        </authorList>
    </citation>
    <scope>NUCLEOTIDE SEQUENCE</scope>
    <source>
        <strain evidence="10">CBS 315.58</strain>
    </source>
</reference>
<keyword evidence="6" id="KW-0325">Glycoprotein</keyword>
<evidence type="ECO:0000256" key="4">
    <source>
        <dbReference type="ARBA" id="ARBA00023026"/>
    </source>
</evidence>
<dbReference type="EMBL" id="MU864000">
    <property type="protein sequence ID" value="KAK4195844.1"/>
    <property type="molecule type" value="Genomic_DNA"/>
</dbReference>
<dbReference type="Proteomes" id="UP001303160">
    <property type="component" value="Unassembled WGS sequence"/>
</dbReference>
<organism evidence="10 11">
    <name type="scientific">Triangularia verruculosa</name>
    <dbReference type="NCBI Taxonomy" id="2587418"/>
    <lineage>
        <taxon>Eukaryota</taxon>
        <taxon>Fungi</taxon>
        <taxon>Dikarya</taxon>
        <taxon>Ascomycota</taxon>
        <taxon>Pezizomycotina</taxon>
        <taxon>Sordariomycetes</taxon>
        <taxon>Sordariomycetidae</taxon>
        <taxon>Sordariales</taxon>
        <taxon>Podosporaceae</taxon>
        <taxon>Triangularia</taxon>
    </lineage>
</organism>
<dbReference type="GO" id="GO:0016020">
    <property type="term" value="C:membrane"/>
    <property type="evidence" value="ECO:0007669"/>
    <property type="project" value="UniProtKB-SubCell"/>
</dbReference>
<evidence type="ECO:0000256" key="6">
    <source>
        <dbReference type="ARBA" id="ARBA00023180"/>
    </source>
</evidence>
<evidence type="ECO:0000256" key="9">
    <source>
        <dbReference type="SAM" id="Phobius"/>
    </source>
</evidence>
<accession>A0AAN6X836</accession>
<keyword evidence="2 9" id="KW-0812">Transmembrane</keyword>
<sequence length="253" mass="29010">MVFNNQTMSTSIHEERPFLPNDDSESRRDDKGHYSIITARLLIWLSLIGNLSLLLICVLLSGALLYVLRSAQPKSELPEPYSPANNIVEFEYRGVIRNDSRFLGRPTPEWQESMHELMAGTLIRITDEELQLAGADSIPLQDGGYAGGLGVGHNLHCVKQIKQFLYRDHSYPDLELGSERFEYLQTHADHCLDFIRQGIMCHLDYSLYTVYWGERRQDIPTHRDPPVQKCVNWEKLHAWMQKRAADTGMLVGP</sequence>
<dbReference type="AlphaFoldDB" id="A0AAN6X836"/>
<comment type="caution">
    <text evidence="10">The sequence shown here is derived from an EMBL/GenBank/DDBJ whole genome shotgun (WGS) entry which is preliminary data.</text>
</comment>
<keyword evidence="4" id="KW-0843">Virulence</keyword>
<comment type="subcellular location">
    <subcellularLocation>
        <location evidence="1">Membrane</location>
        <topology evidence="1">Single-pass membrane protein</topology>
    </subcellularLocation>
</comment>
<evidence type="ECO:0000256" key="3">
    <source>
        <dbReference type="ARBA" id="ARBA00022989"/>
    </source>
</evidence>
<comment type="similarity">
    <text evidence="7">Belongs to the ustYa family.</text>
</comment>
<feature type="region of interest" description="Disordered" evidence="8">
    <location>
        <begin position="1"/>
        <end position="29"/>
    </location>
</feature>
<dbReference type="PANTHER" id="PTHR33365:SF7">
    <property type="entry name" value="TAT PATHWAY SIGNAL SEQUENCE"/>
    <property type="match status" value="1"/>
</dbReference>
<evidence type="ECO:0000256" key="1">
    <source>
        <dbReference type="ARBA" id="ARBA00004167"/>
    </source>
</evidence>
<reference evidence="10" key="1">
    <citation type="journal article" date="2023" name="Mol. Phylogenet. Evol.">
        <title>Genome-scale phylogeny and comparative genomics of the fungal order Sordariales.</title>
        <authorList>
            <person name="Hensen N."/>
            <person name="Bonometti L."/>
            <person name="Westerberg I."/>
            <person name="Brannstrom I.O."/>
            <person name="Guillou S."/>
            <person name="Cros-Aarteil S."/>
            <person name="Calhoun S."/>
            <person name="Haridas S."/>
            <person name="Kuo A."/>
            <person name="Mondo S."/>
            <person name="Pangilinan J."/>
            <person name="Riley R."/>
            <person name="LaButti K."/>
            <person name="Andreopoulos B."/>
            <person name="Lipzen A."/>
            <person name="Chen C."/>
            <person name="Yan M."/>
            <person name="Daum C."/>
            <person name="Ng V."/>
            <person name="Clum A."/>
            <person name="Steindorff A."/>
            <person name="Ohm R.A."/>
            <person name="Martin F."/>
            <person name="Silar P."/>
            <person name="Natvig D.O."/>
            <person name="Lalanne C."/>
            <person name="Gautier V."/>
            <person name="Ament-Velasquez S.L."/>
            <person name="Kruys A."/>
            <person name="Hutchinson M.I."/>
            <person name="Powell A.J."/>
            <person name="Barry K."/>
            <person name="Miller A.N."/>
            <person name="Grigoriev I.V."/>
            <person name="Debuchy R."/>
            <person name="Gladieux P."/>
            <person name="Hiltunen Thoren M."/>
            <person name="Johannesson H."/>
        </authorList>
    </citation>
    <scope>NUCLEOTIDE SEQUENCE</scope>
    <source>
        <strain evidence="10">CBS 315.58</strain>
    </source>
</reference>
<feature type="compositionally biased region" description="Polar residues" evidence="8">
    <location>
        <begin position="1"/>
        <end position="11"/>
    </location>
</feature>
<name>A0AAN6X836_9PEZI</name>
<gene>
    <name evidence="10" type="ORF">QBC40DRAFT_314969</name>
</gene>
<evidence type="ECO:0000256" key="5">
    <source>
        <dbReference type="ARBA" id="ARBA00023136"/>
    </source>
</evidence>
<dbReference type="GO" id="GO:0043386">
    <property type="term" value="P:mycotoxin biosynthetic process"/>
    <property type="evidence" value="ECO:0007669"/>
    <property type="project" value="InterPro"/>
</dbReference>
<dbReference type="InterPro" id="IPR021765">
    <property type="entry name" value="UstYa-like"/>
</dbReference>
<keyword evidence="5 9" id="KW-0472">Membrane</keyword>
<dbReference type="Pfam" id="PF11807">
    <property type="entry name" value="UstYa"/>
    <property type="match status" value="1"/>
</dbReference>